<dbReference type="EMBL" id="CP076607">
    <property type="protein sequence ID" value="QWU14474.1"/>
    <property type="molecule type" value="Genomic_DNA"/>
</dbReference>
<dbReference type="AlphaFoldDB" id="A0A1H8H8U0"/>
<sequence length="72" mass="8543">MNKLYYTQSTNLAAYLVMNGFQIVTVYKENGKVTMYFDKTDALHDCVRKYNTEIELKQFISAFKKVKETIRF</sequence>
<evidence type="ECO:0000313" key="5">
    <source>
        <dbReference type="Proteomes" id="UP000683429"/>
    </source>
</evidence>
<evidence type="ECO:0000313" key="2">
    <source>
        <dbReference type="EMBL" id="QWU14474.1"/>
    </source>
</evidence>
<reference evidence="3 4" key="1">
    <citation type="submission" date="2016-10" db="EMBL/GenBank/DDBJ databases">
        <authorList>
            <person name="de Groot N.N."/>
        </authorList>
    </citation>
    <scope>NUCLEOTIDE SEQUENCE [LARGE SCALE GENOMIC DNA]</scope>
    <source>
        <strain evidence="3 4">CGMCC 1.10238</strain>
    </source>
</reference>
<organism evidence="3 4">
    <name type="scientific">Paenibacillus sophorae</name>
    <dbReference type="NCBI Taxonomy" id="1333845"/>
    <lineage>
        <taxon>Bacteria</taxon>
        <taxon>Bacillati</taxon>
        <taxon>Bacillota</taxon>
        <taxon>Bacilli</taxon>
        <taxon>Bacillales</taxon>
        <taxon>Paenibacillaceae</taxon>
        <taxon>Paenibacillus</taxon>
    </lineage>
</organism>
<protein>
    <recommendedName>
        <fullName evidence="1">DUF5659 domain-containing protein</fullName>
    </recommendedName>
</protein>
<keyword evidence="5" id="KW-1185">Reference proteome</keyword>
<name>A0A1H8H8U0_9BACL</name>
<proteinExistence type="predicted"/>
<dbReference type="EMBL" id="FODH01000001">
    <property type="protein sequence ID" value="SEN52444.1"/>
    <property type="molecule type" value="Genomic_DNA"/>
</dbReference>
<dbReference type="RefSeq" id="WP_036588554.1">
    <property type="nucleotide sequence ID" value="NZ_CP076607.1"/>
</dbReference>
<evidence type="ECO:0000259" key="1">
    <source>
        <dbReference type="Pfam" id="PF18903"/>
    </source>
</evidence>
<evidence type="ECO:0000313" key="3">
    <source>
        <dbReference type="EMBL" id="SEN52444.1"/>
    </source>
</evidence>
<dbReference type="Proteomes" id="UP000198809">
    <property type="component" value="Unassembled WGS sequence"/>
</dbReference>
<dbReference type="STRING" id="1333845.SAMN04487895_101786"/>
<gene>
    <name evidence="2" type="ORF">KP014_21435</name>
    <name evidence="3" type="ORF">SAMN04487895_101786</name>
</gene>
<dbReference type="Proteomes" id="UP000683429">
    <property type="component" value="Chromosome"/>
</dbReference>
<evidence type="ECO:0000313" key="4">
    <source>
        <dbReference type="Proteomes" id="UP000198809"/>
    </source>
</evidence>
<dbReference type="Pfam" id="PF18903">
    <property type="entry name" value="DUF5659"/>
    <property type="match status" value="1"/>
</dbReference>
<feature type="domain" description="DUF5659" evidence="1">
    <location>
        <begin position="2"/>
        <end position="70"/>
    </location>
</feature>
<dbReference type="InterPro" id="IPR043718">
    <property type="entry name" value="DUF5659"/>
</dbReference>
<accession>A0A1H8H8U0</accession>
<dbReference type="OrthoDB" id="9930144at2"/>
<reference evidence="2 5" key="2">
    <citation type="submission" date="2021-06" db="EMBL/GenBank/DDBJ databases">
        <title>Whole genome sequence of Paenibacillus sophorae DSM23020 for comparative genomics.</title>
        <authorList>
            <person name="Kim M.-J."/>
            <person name="Lee G."/>
            <person name="Shin J.-H."/>
        </authorList>
    </citation>
    <scope>NUCLEOTIDE SEQUENCE [LARGE SCALE GENOMIC DNA]</scope>
    <source>
        <strain evidence="2 5">DSM 23020</strain>
    </source>
</reference>